<sequence>MPFHFRIHPPHHGFKYSTLHLKSYANLQRVDALNPGEHPPRLRLNFKLHIFFSTISFSPPGILASSSSAIHISLSPQNILLAEEESVGSL</sequence>
<accession>A0AAV4PJU5</accession>
<evidence type="ECO:0000313" key="1">
    <source>
        <dbReference type="EMBL" id="GIX96396.1"/>
    </source>
</evidence>
<protein>
    <submittedName>
        <fullName evidence="1">Uncharacterized protein</fullName>
    </submittedName>
</protein>
<proteinExistence type="predicted"/>
<organism evidence="1 2">
    <name type="scientific">Caerostris extrusa</name>
    <name type="common">Bark spider</name>
    <name type="synonym">Caerostris bankana</name>
    <dbReference type="NCBI Taxonomy" id="172846"/>
    <lineage>
        <taxon>Eukaryota</taxon>
        <taxon>Metazoa</taxon>
        <taxon>Ecdysozoa</taxon>
        <taxon>Arthropoda</taxon>
        <taxon>Chelicerata</taxon>
        <taxon>Arachnida</taxon>
        <taxon>Araneae</taxon>
        <taxon>Araneomorphae</taxon>
        <taxon>Entelegynae</taxon>
        <taxon>Araneoidea</taxon>
        <taxon>Araneidae</taxon>
        <taxon>Caerostris</taxon>
    </lineage>
</organism>
<reference evidence="1 2" key="1">
    <citation type="submission" date="2021-06" db="EMBL/GenBank/DDBJ databases">
        <title>Caerostris extrusa draft genome.</title>
        <authorList>
            <person name="Kono N."/>
            <person name="Arakawa K."/>
        </authorList>
    </citation>
    <scope>NUCLEOTIDE SEQUENCE [LARGE SCALE GENOMIC DNA]</scope>
</reference>
<dbReference type="AlphaFoldDB" id="A0AAV4PJU5"/>
<gene>
    <name evidence="1" type="ORF">CEXT_203771</name>
</gene>
<evidence type="ECO:0000313" key="2">
    <source>
        <dbReference type="Proteomes" id="UP001054945"/>
    </source>
</evidence>
<name>A0AAV4PJU5_CAEEX</name>
<dbReference type="EMBL" id="BPLR01004644">
    <property type="protein sequence ID" value="GIX96396.1"/>
    <property type="molecule type" value="Genomic_DNA"/>
</dbReference>
<comment type="caution">
    <text evidence="1">The sequence shown here is derived from an EMBL/GenBank/DDBJ whole genome shotgun (WGS) entry which is preliminary data.</text>
</comment>
<keyword evidence="2" id="KW-1185">Reference proteome</keyword>
<dbReference type="Proteomes" id="UP001054945">
    <property type="component" value="Unassembled WGS sequence"/>
</dbReference>